<reference evidence="4" key="1">
    <citation type="journal article" date="2019" name="Int. J. Syst. Evol. Microbiol.">
        <title>The Global Catalogue of Microorganisms (GCM) 10K type strain sequencing project: providing services to taxonomists for standard genome sequencing and annotation.</title>
        <authorList>
            <consortium name="The Broad Institute Genomics Platform"/>
            <consortium name="The Broad Institute Genome Sequencing Center for Infectious Disease"/>
            <person name="Wu L."/>
            <person name="Ma J."/>
        </authorList>
    </citation>
    <scope>NUCLEOTIDE SEQUENCE [LARGE SCALE GENOMIC DNA]</scope>
    <source>
        <strain evidence="4">CCUG 63418</strain>
    </source>
</reference>
<evidence type="ECO:0000313" key="4">
    <source>
        <dbReference type="Proteomes" id="UP001596958"/>
    </source>
</evidence>
<gene>
    <name evidence="3" type="ORF">ACFQZS_06480</name>
</gene>
<evidence type="ECO:0000313" key="3">
    <source>
        <dbReference type="EMBL" id="MFD0749780.1"/>
    </source>
</evidence>
<keyword evidence="2" id="KW-0472">Membrane</keyword>
<comment type="caution">
    <text evidence="3">The sequence shown here is derived from an EMBL/GenBank/DDBJ whole genome shotgun (WGS) entry which is preliminary data.</text>
</comment>
<proteinExistence type="predicted"/>
<dbReference type="EMBL" id="JBHTHU010000005">
    <property type="protein sequence ID" value="MFD0749780.1"/>
    <property type="molecule type" value="Genomic_DNA"/>
</dbReference>
<organism evidence="3 4">
    <name type="scientific">Mucilaginibacter calamicampi</name>
    <dbReference type="NCBI Taxonomy" id="1302352"/>
    <lineage>
        <taxon>Bacteria</taxon>
        <taxon>Pseudomonadati</taxon>
        <taxon>Bacteroidota</taxon>
        <taxon>Sphingobacteriia</taxon>
        <taxon>Sphingobacteriales</taxon>
        <taxon>Sphingobacteriaceae</taxon>
        <taxon>Mucilaginibacter</taxon>
    </lineage>
</organism>
<name>A0ABW2YZ05_9SPHI</name>
<evidence type="ECO:0008006" key="5">
    <source>
        <dbReference type="Google" id="ProtNLM"/>
    </source>
</evidence>
<accession>A0ABW2YZ05</accession>
<keyword evidence="4" id="KW-1185">Reference proteome</keyword>
<feature type="transmembrane region" description="Helical" evidence="2">
    <location>
        <begin position="41"/>
        <end position="63"/>
    </location>
</feature>
<feature type="region of interest" description="Disordered" evidence="1">
    <location>
        <begin position="72"/>
        <end position="95"/>
    </location>
</feature>
<dbReference type="Proteomes" id="UP001596958">
    <property type="component" value="Unassembled WGS sequence"/>
</dbReference>
<protein>
    <recommendedName>
        <fullName evidence="5">Outer membrane protein beta-barrel domain-containing protein</fullName>
    </recommendedName>
</protein>
<evidence type="ECO:0000256" key="1">
    <source>
        <dbReference type="SAM" id="MobiDB-lite"/>
    </source>
</evidence>
<keyword evidence="2" id="KW-0812">Transmembrane</keyword>
<keyword evidence="2" id="KW-1133">Transmembrane helix</keyword>
<evidence type="ECO:0000256" key="2">
    <source>
        <dbReference type="SAM" id="Phobius"/>
    </source>
</evidence>
<sequence>MKNEQDLFNEIGNVLHTHEDAYVPGAWEEFVKKKKRTRGLVYIRLLAAAAVLLFLGYAAWLFVPVKQDGAEDQQTKNTAKPPYIHPKNSPGHDSLLAEQPVVPQKGDNGAATAALPLTTTQQPAPIEQILREKAVVKALPQVSKPDEFKNPSVSGNVAEVVKVKTDPAIIAGTVTPSKSSLDADVAITYAPVTNAPPTVNTEPKRYERGTQRLNYDSLANLNKPKPIDVDEKKHKNLSYAVLLSPSVGNQKMNFGTGVEVAYNINKNLSVSSGLSYTYVNASSTRGGGGLMDASPNYSLQGYNTSYSTKPAAASSTSAQTLQGAKLALSGLEIPLSFQYKTKNGFYVSAGVSAMSVIANDLSYNYLNNRAVSTVSANGLANTISVVTEEITEKSSEKLSGYVGFYTLSAGKKINFGRGKLNFAPFIKVPFSRVSSQNIQLIHGGVQLGFGF</sequence>
<dbReference type="RefSeq" id="WP_377098434.1">
    <property type="nucleotide sequence ID" value="NZ_JBHTHU010000005.1"/>
</dbReference>